<feature type="transmembrane region" description="Helical" evidence="1">
    <location>
        <begin position="93"/>
        <end position="116"/>
    </location>
</feature>
<dbReference type="InterPro" id="IPR018750">
    <property type="entry name" value="DUF2306_membrane"/>
</dbReference>
<keyword evidence="1" id="KW-0812">Transmembrane</keyword>
<evidence type="ECO:0000313" key="2">
    <source>
        <dbReference type="EMBL" id="KAF5862180.1"/>
    </source>
</evidence>
<keyword evidence="3" id="KW-1185">Reference proteome</keyword>
<reference evidence="2 3" key="1">
    <citation type="submission" date="2019-04" db="EMBL/GenBank/DDBJ databases">
        <title>Aspergillus burnettii sp. nov., novel species from soil in southeast Queensland.</title>
        <authorList>
            <person name="Gilchrist C.L.M."/>
            <person name="Pitt J.I."/>
            <person name="Lange L."/>
            <person name="Lacey H.J."/>
            <person name="Vuong D."/>
            <person name="Midgley D.J."/>
            <person name="Greenfield P."/>
            <person name="Bradbury M."/>
            <person name="Lacey E."/>
            <person name="Busk P.K."/>
            <person name="Pilgaard B."/>
            <person name="Chooi Y.H."/>
            <person name="Piggott A.M."/>
        </authorList>
    </citation>
    <scope>NUCLEOTIDE SEQUENCE [LARGE SCALE GENOMIC DNA]</scope>
    <source>
        <strain evidence="2 3">FRR 5400</strain>
    </source>
</reference>
<organism evidence="2 3">
    <name type="scientific">Petromyces alliaceus</name>
    <name type="common">Aspergillus alliaceus</name>
    <dbReference type="NCBI Taxonomy" id="209559"/>
    <lineage>
        <taxon>Eukaryota</taxon>
        <taxon>Fungi</taxon>
        <taxon>Dikarya</taxon>
        <taxon>Ascomycota</taxon>
        <taxon>Pezizomycotina</taxon>
        <taxon>Eurotiomycetes</taxon>
        <taxon>Eurotiomycetidae</taxon>
        <taxon>Eurotiales</taxon>
        <taxon>Aspergillaceae</taxon>
        <taxon>Aspergillus</taxon>
        <taxon>Aspergillus subgen. Circumdati</taxon>
    </lineage>
</organism>
<proteinExistence type="predicted"/>
<dbReference type="Pfam" id="PF10067">
    <property type="entry name" value="DUF2306"/>
    <property type="match status" value="1"/>
</dbReference>
<name>A0A8H6A7W9_PETAA</name>
<dbReference type="AlphaFoldDB" id="A0A8H6A7W9"/>
<gene>
    <name evidence="2" type="ORF">ETB97_012077</name>
</gene>
<feature type="transmembrane region" description="Helical" evidence="1">
    <location>
        <begin position="25"/>
        <end position="45"/>
    </location>
</feature>
<sequence length="243" mass="27047">MQPRGNVFTTRDWAIRYKAILFHRVNGYIVILLVLISNAGALIIARHSFGGLMPTQAAVGLLVILSTAAIGMAYYNVKRLQLEQHRAWMLRTFFYMGCIITTRVILIASSAIISIAPKYYMAQPCDKIDYLFGTEVALARYPDCASFYNGSHPAQNVLVLGDLNGSPDELGTALNINFGMALWLAMFIHALGVEIYLQLTPRESQRLRKISYTRQLEAGFRDPGRAGLTVDKIGDSEPWVPST</sequence>
<evidence type="ECO:0000256" key="1">
    <source>
        <dbReference type="SAM" id="Phobius"/>
    </source>
</evidence>
<protein>
    <submittedName>
        <fullName evidence="2">Uncharacterized protein</fullName>
    </submittedName>
</protein>
<keyword evidence="1" id="KW-1133">Transmembrane helix</keyword>
<accession>A0A8H6A7W9</accession>
<keyword evidence="1" id="KW-0472">Membrane</keyword>
<evidence type="ECO:0000313" key="3">
    <source>
        <dbReference type="Proteomes" id="UP000541154"/>
    </source>
</evidence>
<dbReference type="EMBL" id="SPNV01000080">
    <property type="protein sequence ID" value="KAF5862180.1"/>
    <property type="molecule type" value="Genomic_DNA"/>
</dbReference>
<feature type="transmembrane region" description="Helical" evidence="1">
    <location>
        <begin position="57"/>
        <end position="77"/>
    </location>
</feature>
<dbReference type="Proteomes" id="UP000541154">
    <property type="component" value="Unassembled WGS sequence"/>
</dbReference>
<feature type="transmembrane region" description="Helical" evidence="1">
    <location>
        <begin position="180"/>
        <end position="199"/>
    </location>
</feature>
<comment type="caution">
    <text evidence="2">The sequence shown here is derived from an EMBL/GenBank/DDBJ whole genome shotgun (WGS) entry which is preliminary data.</text>
</comment>